<sequence length="632" mass="72787">MGCPRFTLNRLRVLRQGRVAYDQEFHEGVNIIRGENGSGKSTIADFIFYALGGEFDSWKDAAARCDEVQAEVLTNHGKLTLLREIGNKTTPIKVFFGPFDQADKHALDGWESFPIRRSDKRESFSQVLFRSLNIPEAQSVGASNITMHQVMRLLYSDQRTPSTRLFRFESFDKQDIREAVGDLICGISGYEIYEINLQLRDLDAEFAKVSQRLSSLIQALPRDVQLDRPDTIHSQCRLLDEEKLLAHREIENVDTLVSQGETKEFLKARQSAQQSLFKEKKAIASLEESIEKHELELGELTKYQAFLAENIEQVRVAESTFQAIGAIEFTRCPACLSHLQSVFDPHVCNVCGQNTDPEEDKSKYNQVRLDLEIQLRESKQLFSEHETRLTKDRVELRRVKRSYSKKLSAYSIKFDLSSSPREAFLAERYQRVGQIDQELIHLTDMLSVAEEVQSLSQQKQTMQRQITDLSDRRKVLEIQAQSRRSSAINAVSDWGRLLLRSDLDRQPEFKNPDLVELNFRDDAMFVDGQMNFAESSNVFLKNTAIFSLFMAAGGDELFNHPRFILLDNVEDKGMEVERSHLFQRLIVEHSTELSERHQIIYTTSMMNPELELDDYVIGPHYTHDKRTLRLKG</sequence>
<dbReference type="STRING" id="435908.IDSA_06835"/>
<name>A0A094IYC1_9GAMM</name>
<dbReference type="Gene3D" id="3.40.50.300">
    <property type="entry name" value="P-loop containing nucleotide triphosphate hydrolases"/>
    <property type="match status" value="1"/>
</dbReference>
<feature type="coiled-coil region" evidence="1">
    <location>
        <begin position="276"/>
        <end position="303"/>
    </location>
</feature>
<evidence type="ECO:0000256" key="1">
    <source>
        <dbReference type="SAM" id="Coils"/>
    </source>
</evidence>
<dbReference type="PANTHER" id="PTHR32114:SF2">
    <property type="entry name" value="ABC TRANSPORTER ABCH.3"/>
    <property type="match status" value="1"/>
</dbReference>
<dbReference type="EMBL" id="JPER01000003">
    <property type="protein sequence ID" value="KFZ30799.1"/>
    <property type="molecule type" value="Genomic_DNA"/>
</dbReference>
<comment type="caution">
    <text evidence="3">The sequence shown here is derived from an EMBL/GenBank/DDBJ whole genome shotgun (WGS) entry which is preliminary data.</text>
</comment>
<evidence type="ECO:0000313" key="3">
    <source>
        <dbReference type="EMBL" id="KFZ30799.1"/>
    </source>
</evidence>
<protein>
    <recommendedName>
        <fullName evidence="2">Rad50/SbcC-type AAA domain-containing protein</fullName>
    </recommendedName>
</protein>
<dbReference type="GO" id="GO:0006302">
    <property type="term" value="P:double-strand break repair"/>
    <property type="evidence" value="ECO:0007669"/>
    <property type="project" value="InterPro"/>
</dbReference>
<dbReference type="GO" id="GO:0016887">
    <property type="term" value="F:ATP hydrolysis activity"/>
    <property type="evidence" value="ECO:0007669"/>
    <property type="project" value="InterPro"/>
</dbReference>
<organism evidence="3 4">
    <name type="scientific">Pseudidiomarina salinarum</name>
    <dbReference type="NCBI Taxonomy" id="435908"/>
    <lineage>
        <taxon>Bacteria</taxon>
        <taxon>Pseudomonadati</taxon>
        <taxon>Pseudomonadota</taxon>
        <taxon>Gammaproteobacteria</taxon>
        <taxon>Alteromonadales</taxon>
        <taxon>Idiomarinaceae</taxon>
        <taxon>Pseudidiomarina</taxon>
    </lineage>
</organism>
<evidence type="ECO:0000259" key="2">
    <source>
        <dbReference type="Pfam" id="PF13476"/>
    </source>
</evidence>
<dbReference type="InterPro" id="IPR027417">
    <property type="entry name" value="P-loop_NTPase"/>
</dbReference>
<dbReference type="InterPro" id="IPR038729">
    <property type="entry name" value="Rad50/SbcC_AAA"/>
</dbReference>
<dbReference type="RefSeq" id="WP_034775310.1">
    <property type="nucleotide sequence ID" value="NZ_JPER01000003.1"/>
</dbReference>
<dbReference type="AlphaFoldDB" id="A0A094IYC1"/>
<evidence type="ECO:0000313" key="4">
    <source>
        <dbReference type="Proteomes" id="UP000054363"/>
    </source>
</evidence>
<dbReference type="OrthoDB" id="8107482at2"/>
<reference evidence="3 4" key="1">
    <citation type="submission" date="2014-06" db="EMBL/GenBank/DDBJ databases">
        <title>The draft genome sequence of Idiomarina salinarum ISL-52.</title>
        <authorList>
            <person name="Du J."/>
            <person name="Shao Z."/>
        </authorList>
    </citation>
    <scope>NUCLEOTIDE SEQUENCE [LARGE SCALE GENOMIC DNA]</scope>
    <source>
        <strain evidence="3 4">ISL-52</strain>
    </source>
</reference>
<accession>A0A094IYC1</accession>
<dbReference type="eggNOG" id="COG1196">
    <property type="taxonomic scope" value="Bacteria"/>
</dbReference>
<dbReference type="Pfam" id="PF13476">
    <property type="entry name" value="AAA_23"/>
    <property type="match status" value="1"/>
</dbReference>
<keyword evidence="1" id="KW-0175">Coiled coil</keyword>
<dbReference type="Proteomes" id="UP000054363">
    <property type="component" value="Unassembled WGS sequence"/>
</dbReference>
<gene>
    <name evidence="3" type="ORF">IDSA_06835</name>
</gene>
<proteinExistence type="predicted"/>
<feature type="domain" description="Rad50/SbcC-type AAA" evidence="2">
    <location>
        <begin position="24"/>
        <end position="309"/>
    </location>
</feature>
<keyword evidence="4" id="KW-1185">Reference proteome</keyword>
<dbReference type="SUPFAM" id="SSF52540">
    <property type="entry name" value="P-loop containing nucleoside triphosphate hydrolases"/>
    <property type="match status" value="1"/>
</dbReference>
<dbReference type="PANTHER" id="PTHR32114">
    <property type="entry name" value="ABC TRANSPORTER ABCH.3"/>
    <property type="match status" value="1"/>
</dbReference>
<feature type="coiled-coil region" evidence="1">
    <location>
        <begin position="445"/>
        <end position="479"/>
    </location>
</feature>